<keyword evidence="2" id="KW-1185">Reference proteome</keyword>
<name>A0ACC1BGK7_9ROSI</name>
<dbReference type="Proteomes" id="UP001164250">
    <property type="component" value="Chromosome 5"/>
</dbReference>
<dbReference type="EMBL" id="CM047901">
    <property type="protein sequence ID" value="KAJ0098080.1"/>
    <property type="molecule type" value="Genomic_DNA"/>
</dbReference>
<sequence>MGTTSFRSFHFIIWVLFVAFSIFHPIVSTNQLSIVIGQSTSLLVTPSLAVENSPGLKPGTKVACERVDIRGLSRLHDLKEVCSLSEAYDSNIIFLLLRSLPFLCRNASLGVGMCPHGRWEKVSKGSWFKSMSPFDHKILDIRMARSSLETVEVAIEEGKIFQE</sequence>
<organism evidence="1 2">
    <name type="scientific">Pistacia atlantica</name>
    <dbReference type="NCBI Taxonomy" id="434234"/>
    <lineage>
        <taxon>Eukaryota</taxon>
        <taxon>Viridiplantae</taxon>
        <taxon>Streptophyta</taxon>
        <taxon>Embryophyta</taxon>
        <taxon>Tracheophyta</taxon>
        <taxon>Spermatophyta</taxon>
        <taxon>Magnoliopsida</taxon>
        <taxon>eudicotyledons</taxon>
        <taxon>Gunneridae</taxon>
        <taxon>Pentapetalae</taxon>
        <taxon>rosids</taxon>
        <taxon>malvids</taxon>
        <taxon>Sapindales</taxon>
        <taxon>Anacardiaceae</taxon>
        <taxon>Pistacia</taxon>
    </lineage>
</organism>
<protein>
    <submittedName>
        <fullName evidence="1">Uncharacterized protein</fullName>
    </submittedName>
</protein>
<reference evidence="2" key="1">
    <citation type="journal article" date="2023" name="G3 (Bethesda)">
        <title>Genome assembly and association tests identify interacting loci associated with vigor, precocity, and sex in interspecific pistachio rootstocks.</title>
        <authorList>
            <person name="Palmer W."/>
            <person name="Jacygrad E."/>
            <person name="Sagayaradj S."/>
            <person name="Cavanaugh K."/>
            <person name="Han R."/>
            <person name="Bertier L."/>
            <person name="Beede B."/>
            <person name="Kafkas S."/>
            <person name="Golino D."/>
            <person name="Preece J."/>
            <person name="Michelmore R."/>
        </authorList>
    </citation>
    <scope>NUCLEOTIDE SEQUENCE [LARGE SCALE GENOMIC DNA]</scope>
</reference>
<evidence type="ECO:0000313" key="2">
    <source>
        <dbReference type="Proteomes" id="UP001164250"/>
    </source>
</evidence>
<proteinExistence type="predicted"/>
<gene>
    <name evidence="1" type="ORF">Patl1_28500</name>
</gene>
<evidence type="ECO:0000313" key="1">
    <source>
        <dbReference type="EMBL" id="KAJ0098080.1"/>
    </source>
</evidence>
<accession>A0ACC1BGK7</accession>
<comment type="caution">
    <text evidence="1">The sequence shown here is derived from an EMBL/GenBank/DDBJ whole genome shotgun (WGS) entry which is preliminary data.</text>
</comment>